<feature type="compositionally biased region" description="Polar residues" evidence="1">
    <location>
        <begin position="16"/>
        <end position="35"/>
    </location>
</feature>
<organism evidence="2 3">
    <name type="scientific">Lactuca saligna</name>
    <name type="common">Willowleaf lettuce</name>
    <dbReference type="NCBI Taxonomy" id="75948"/>
    <lineage>
        <taxon>Eukaryota</taxon>
        <taxon>Viridiplantae</taxon>
        <taxon>Streptophyta</taxon>
        <taxon>Embryophyta</taxon>
        <taxon>Tracheophyta</taxon>
        <taxon>Spermatophyta</taxon>
        <taxon>Magnoliopsida</taxon>
        <taxon>eudicotyledons</taxon>
        <taxon>Gunneridae</taxon>
        <taxon>Pentapetalae</taxon>
        <taxon>asterids</taxon>
        <taxon>campanulids</taxon>
        <taxon>Asterales</taxon>
        <taxon>Asteraceae</taxon>
        <taxon>Cichorioideae</taxon>
        <taxon>Cichorieae</taxon>
        <taxon>Lactucinae</taxon>
        <taxon>Lactuca</taxon>
    </lineage>
</organism>
<accession>A0AA36DVB0</accession>
<name>A0AA36DVB0_LACSI</name>
<dbReference type="PANTHER" id="PTHR34210:SF1">
    <property type="entry name" value="OS03G0274700 PROTEIN"/>
    <property type="match status" value="1"/>
</dbReference>
<keyword evidence="3" id="KW-1185">Reference proteome</keyword>
<feature type="region of interest" description="Disordered" evidence="1">
    <location>
        <begin position="1"/>
        <end position="44"/>
    </location>
</feature>
<dbReference type="EMBL" id="OX465078">
    <property type="protein sequence ID" value="CAI9273220.1"/>
    <property type="molecule type" value="Genomic_DNA"/>
</dbReference>
<gene>
    <name evidence="2" type="ORF">LSALG_LOCUS13379</name>
</gene>
<dbReference type="AlphaFoldDB" id="A0AA36DVB0"/>
<evidence type="ECO:0000313" key="3">
    <source>
        <dbReference type="Proteomes" id="UP001177003"/>
    </source>
</evidence>
<evidence type="ECO:0000256" key="1">
    <source>
        <dbReference type="SAM" id="MobiDB-lite"/>
    </source>
</evidence>
<feature type="compositionally biased region" description="Polar residues" evidence="1">
    <location>
        <begin position="53"/>
        <end position="66"/>
    </location>
</feature>
<feature type="region of interest" description="Disordered" evidence="1">
    <location>
        <begin position="53"/>
        <end position="72"/>
    </location>
</feature>
<reference evidence="2" key="1">
    <citation type="submission" date="2023-04" db="EMBL/GenBank/DDBJ databases">
        <authorList>
            <person name="Vijverberg K."/>
            <person name="Xiong W."/>
            <person name="Schranz E."/>
        </authorList>
    </citation>
    <scope>NUCLEOTIDE SEQUENCE</scope>
</reference>
<sequence>MNRQTPYGDASVNRYGGSQSHASSQRMQQHAQTPQFPFRGDGRQQWNTITNPQIELNPMSPHSYSQGGHKGNMKIQSQERMGNQKFNNYENQANKETRLQSHEQEMEVGYEDNTYTPQLSFEGMEQRFQDEIMKLIKDLNNAEDAENARHKERIVEINMRYQENLCSLRAQHMSRVGEFVGKESETRLHHYQQAANAMTERGPPGGMAREARRRYDNYGAIPDESSYREYQHQHQHPQYREHSREPMTSQGYESRVQHPHGRVYNSSGAHY</sequence>
<protein>
    <submittedName>
        <fullName evidence="2">Uncharacterized protein</fullName>
    </submittedName>
</protein>
<dbReference type="Proteomes" id="UP001177003">
    <property type="component" value="Chromosome 2"/>
</dbReference>
<dbReference type="PANTHER" id="PTHR34210">
    <property type="entry name" value="OS01G0252900 PROTEIN"/>
    <property type="match status" value="1"/>
</dbReference>
<proteinExistence type="predicted"/>
<feature type="region of interest" description="Disordered" evidence="1">
    <location>
        <begin position="223"/>
        <end position="271"/>
    </location>
</feature>
<feature type="compositionally biased region" description="Basic and acidic residues" evidence="1">
    <location>
        <begin position="225"/>
        <end position="245"/>
    </location>
</feature>
<evidence type="ECO:0000313" key="2">
    <source>
        <dbReference type="EMBL" id="CAI9273220.1"/>
    </source>
</evidence>